<evidence type="ECO:0000313" key="12">
    <source>
        <dbReference type="Proteomes" id="UP000266188"/>
    </source>
</evidence>
<evidence type="ECO:0000256" key="7">
    <source>
        <dbReference type="ARBA" id="ARBA00023180"/>
    </source>
</evidence>
<dbReference type="AlphaFoldDB" id="A0A3A2Z301"/>
<name>A0A3A2Z301_9EURO</name>
<evidence type="ECO:0000256" key="1">
    <source>
        <dbReference type="ARBA" id="ARBA00000448"/>
    </source>
</evidence>
<evidence type="ECO:0000256" key="5">
    <source>
        <dbReference type="ARBA" id="ARBA00022801"/>
    </source>
</evidence>
<organism evidence="11 12">
    <name type="scientific">Aspergillus sclerotialis</name>
    <dbReference type="NCBI Taxonomy" id="2070753"/>
    <lineage>
        <taxon>Eukaryota</taxon>
        <taxon>Fungi</taxon>
        <taxon>Dikarya</taxon>
        <taxon>Ascomycota</taxon>
        <taxon>Pezizomycotina</taxon>
        <taxon>Eurotiomycetes</taxon>
        <taxon>Eurotiomycetidae</taxon>
        <taxon>Eurotiales</taxon>
        <taxon>Aspergillaceae</taxon>
        <taxon>Aspergillus</taxon>
        <taxon>Aspergillus subgen. Polypaecilum</taxon>
    </lineage>
</organism>
<evidence type="ECO:0000256" key="6">
    <source>
        <dbReference type="ARBA" id="ARBA00023001"/>
    </source>
</evidence>
<evidence type="ECO:0000256" key="2">
    <source>
        <dbReference type="ARBA" id="ARBA00004987"/>
    </source>
</evidence>
<dbReference type="Gene3D" id="3.20.20.300">
    <property type="entry name" value="Glycoside hydrolase, family 3, N-terminal domain"/>
    <property type="match status" value="1"/>
</dbReference>
<accession>A0A3A2Z301</accession>
<evidence type="ECO:0000256" key="8">
    <source>
        <dbReference type="ARBA" id="ARBA00023277"/>
    </source>
</evidence>
<dbReference type="InterPro" id="IPR036962">
    <property type="entry name" value="Glyco_hydro_3_N_sf"/>
</dbReference>
<comment type="pathway">
    <text evidence="2">Glycan metabolism; cellulose degradation.</text>
</comment>
<keyword evidence="6" id="KW-0136">Cellulose degradation</keyword>
<keyword evidence="5" id="KW-0378">Hydrolase</keyword>
<dbReference type="InterPro" id="IPR017853">
    <property type="entry name" value="GH"/>
</dbReference>
<dbReference type="PROSITE" id="PS00775">
    <property type="entry name" value="GLYCOSYL_HYDROL_F3"/>
    <property type="match status" value="1"/>
</dbReference>
<keyword evidence="10" id="KW-0624">Polysaccharide degradation</keyword>
<dbReference type="Proteomes" id="UP000266188">
    <property type="component" value="Unassembled WGS sequence"/>
</dbReference>
<reference evidence="12" key="1">
    <citation type="submission" date="2017-02" db="EMBL/GenBank/DDBJ databases">
        <authorList>
            <person name="Tafer H."/>
            <person name="Lopandic K."/>
        </authorList>
    </citation>
    <scope>NUCLEOTIDE SEQUENCE [LARGE SCALE GENOMIC DNA]</scope>
    <source>
        <strain evidence="12">CBS 366.77</strain>
    </source>
</reference>
<dbReference type="STRING" id="2070753.A0A3A2Z301"/>
<keyword evidence="8" id="KW-0119">Carbohydrate metabolism</keyword>
<keyword evidence="7" id="KW-0325">Glycoprotein</keyword>
<comment type="similarity">
    <text evidence="3">Belongs to the glycosyl hydrolase 3 family.</text>
</comment>
<evidence type="ECO:0000256" key="3">
    <source>
        <dbReference type="ARBA" id="ARBA00005336"/>
    </source>
</evidence>
<proteinExistence type="inferred from homology"/>
<comment type="caution">
    <text evidence="11">The sequence shown here is derived from an EMBL/GenBank/DDBJ whole genome shotgun (WGS) entry which is preliminary data.</text>
</comment>
<gene>
    <name evidence="11" type="ORF">PHISCL_10523</name>
</gene>
<evidence type="ECO:0000313" key="11">
    <source>
        <dbReference type="EMBL" id="RJE17140.1"/>
    </source>
</evidence>
<keyword evidence="9" id="KW-0326">Glycosidase</keyword>
<comment type="catalytic activity">
    <reaction evidence="1">
        <text>Hydrolysis of terminal, non-reducing beta-D-glucosyl residues with release of beta-D-glucose.</text>
        <dbReference type="EC" id="3.2.1.21"/>
    </reaction>
</comment>
<sequence length="142" mass="15747">MLLKSELDFQGFVLSDWGAHHSGVSDALAGMDMSMPGDISFVSGTSFYGTNLTVAVLNGTIPQWRVDDMAVRIMSSYYKVGRDEDRISPNFGSWTSDEYGYLHAAVDETYTKINEFVNVRRDHAKVVRDIDIAGTVLLKNDG</sequence>
<dbReference type="PANTHER" id="PTHR42715">
    <property type="entry name" value="BETA-GLUCOSIDASE"/>
    <property type="match status" value="1"/>
</dbReference>
<dbReference type="SUPFAM" id="SSF51445">
    <property type="entry name" value="(Trans)glycosidases"/>
    <property type="match status" value="1"/>
</dbReference>
<dbReference type="PANTHER" id="PTHR42715:SF29">
    <property type="entry name" value="BETA-GLUCOSIDASE A-RELATED"/>
    <property type="match status" value="1"/>
</dbReference>
<feature type="non-terminal residue" evidence="11">
    <location>
        <position position="142"/>
    </location>
</feature>
<evidence type="ECO:0000256" key="9">
    <source>
        <dbReference type="ARBA" id="ARBA00023295"/>
    </source>
</evidence>
<evidence type="ECO:0000256" key="4">
    <source>
        <dbReference type="ARBA" id="ARBA00012744"/>
    </source>
</evidence>
<dbReference type="EMBL" id="MVGC01001533">
    <property type="protein sequence ID" value="RJE17140.1"/>
    <property type="molecule type" value="Genomic_DNA"/>
</dbReference>
<dbReference type="EC" id="3.2.1.21" evidence="4"/>
<dbReference type="GO" id="GO:0008422">
    <property type="term" value="F:beta-glucosidase activity"/>
    <property type="evidence" value="ECO:0007669"/>
    <property type="project" value="UniProtKB-EC"/>
</dbReference>
<dbReference type="GO" id="GO:0030245">
    <property type="term" value="P:cellulose catabolic process"/>
    <property type="evidence" value="ECO:0007669"/>
    <property type="project" value="UniProtKB-KW"/>
</dbReference>
<evidence type="ECO:0000256" key="10">
    <source>
        <dbReference type="ARBA" id="ARBA00023326"/>
    </source>
</evidence>
<protein>
    <recommendedName>
        <fullName evidence="4">beta-glucosidase</fullName>
        <ecNumber evidence="4">3.2.1.21</ecNumber>
    </recommendedName>
</protein>
<dbReference type="InterPro" id="IPR019800">
    <property type="entry name" value="Glyco_hydro_3_AS"/>
</dbReference>
<dbReference type="InterPro" id="IPR050288">
    <property type="entry name" value="Cellulose_deg_GH3"/>
</dbReference>
<keyword evidence="12" id="KW-1185">Reference proteome</keyword>
<dbReference type="OrthoDB" id="5423813at2759"/>